<gene>
    <name evidence="2" type="ORF">DF185_22210</name>
</gene>
<dbReference type="Pfam" id="PF02579">
    <property type="entry name" value="Nitro_FeMo-Co"/>
    <property type="match status" value="1"/>
</dbReference>
<dbReference type="InterPro" id="IPR036105">
    <property type="entry name" value="DiNase_FeMo-co_biosyn_sf"/>
</dbReference>
<dbReference type="EMBL" id="QFLI01000015">
    <property type="protein sequence ID" value="PXX95433.1"/>
    <property type="molecule type" value="Genomic_DNA"/>
</dbReference>
<comment type="caution">
    <text evidence="2">The sequence shown here is derived from an EMBL/GenBank/DDBJ whole genome shotgun (WGS) entry which is preliminary data.</text>
</comment>
<accession>A0A2V3ZQK3</accession>
<dbReference type="InterPro" id="IPR003731">
    <property type="entry name" value="Di-Nase_FeMo-co_biosynth"/>
</dbReference>
<dbReference type="RefSeq" id="WP_110363827.1">
    <property type="nucleotide sequence ID" value="NZ_QFLI01000015.1"/>
</dbReference>
<dbReference type="CDD" id="cd00851">
    <property type="entry name" value="MTH1175"/>
    <property type="match status" value="1"/>
</dbReference>
<evidence type="ECO:0000313" key="2">
    <source>
        <dbReference type="EMBL" id="PXX95433.1"/>
    </source>
</evidence>
<evidence type="ECO:0000259" key="1">
    <source>
        <dbReference type="Pfam" id="PF02579"/>
    </source>
</evidence>
<dbReference type="AlphaFoldDB" id="A0A2V3ZQK3"/>
<proteinExistence type="predicted"/>
<dbReference type="SUPFAM" id="SSF53146">
    <property type="entry name" value="Nitrogenase accessory factor-like"/>
    <property type="match status" value="1"/>
</dbReference>
<keyword evidence="3" id="KW-1185">Reference proteome</keyword>
<name>A0A2V3ZQK3_9BACT</name>
<dbReference type="PANTHER" id="PTHR42983">
    <property type="entry name" value="DINITROGENASE IRON-MOLYBDENUM COFACTOR PROTEIN-RELATED"/>
    <property type="match status" value="1"/>
</dbReference>
<evidence type="ECO:0000313" key="3">
    <source>
        <dbReference type="Proteomes" id="UP000248079"/>
    </source>
</evidence>
<dbReference type="Proteomes" id="UP000248079">
    <property type="component" value="Unassembled WGS sequence"/>
</dbReference>
<dbReference type="OrthoDB" id="280278at2"/>
<protein>
    <submittedName>
        <fullName evidence="2">Dinitrogenase iron-molybdenum cofactor biosynthesis protein</fullName>
    </submittedName>
</protein>
<dbReference type="PANTHER" id="PTHR42983:SF1">
    <property type="entry name" value="IRON-MOLYBDENUM PROTEIN"/>
    <property type="match status" value="1"/>
</dbReference>
<dbReference type="InterPro" id="IPR033913">
    <property type="entry name" value="MTH1175_dom"/>
</dbReference>
<sequence>MKIAVPVTSSKQVDGHFGHCEFYNIYTISEQNEIVGSEIMDSPQGCGCKSNIAPLLAEAGVKVMLAGGIGQGAINVLYNNGIEVVRGCSGNADELVQQFISGLVQDSGETCNHQHGADGHSCNH</sequence>
<reference evidence="2 3" key="1">
    <citation type="submission" date="2018-05" db="EMBL/GenBank/DDBJ databases">
        <title>Marinifilum breve JC075T sp. nov., a marine bacterium isolated from Yongle Blue Hole in the South China Sea.</title>
        <authorList>
            <person name="Fu T."/>
        </authorList>
    </citation>
    <scope>NUCLEOTIDE SEQUENCE [LARGE SCALE GENOMIC DNA]</scope>
    <source>
        <strain evidence="2 3">JC075</strain>
    </source>
</reference>
<feature type="domain" description="Dinitrogenase iron-molybdenum cofactor biosynthesis" evidence="1">
    <location>
        <begin position="11"/>
        <end position="100"/>
    </location>
</feature>
<organism evidence="2 3">
    <name type="scientific">Marinifilum breve</name>
    <dbReference type="NCBI Taxonomy" id="2184082"/>
    <lineage>
        <taxon>Bacteria</taxon>
        <taxon>Pseudomonadati</taxon>
        <taxon>Bacteroidota</taxon>
        <taxon>Bacteroidia</taxon>
        <taxon>Marinilabiliales</taxon>
        <taxon>Marinifilaceae</taxon>
    </lineage>
</organism>
<dbReference type="Gene3D" id="3.30.420.130">
    <property type="entry name" value="Dinitrogenase iron-molybdenum cofactor biosynthesis domain"/>
    <property type="match status" value="1"/>
</dbReference>